<gene>
    <name evidence="2" type="ORF">A5N68_18445</name>
</gene>
<dbReference type="AlphaFoldDB" id="A0AAE5IPT1"/>
<evidence type="ECO:0000313" key="2">
    <source>
        <dbReference type="EMBL" id="ORM23711.1"/>
    </source>
</evidence>
<feature type="compositionally biased region" description="Polar residues" evidence="1">
    <location>
        <begin position="109"/>
        <end position="126"/>
    </location>
</feature>
<evidence type="ECO:0000313" key="3">
    <source>
        <dbReference type="Proteomes" id="UP000193518"/>
    </source>
</evidence>
<protein>
    <submittedName>
        <fullName evidence="2">Uncharacterized protein</fullName>
    </submittedName>
</protein>
<name>A0AAE5IPT1_RHOHA</name>
<accession>A0AAE5IPT1</accession>
<feature type="compositionally biased region" description="Low complexity" evidence="1">
    <location>
        <begin position="127"/>
        <end position="142"/>
    </location>
</feature>
<reference evidence="2 3" key="1">
    <citation type="journal article" date="2016" name="Genome Biol. Evol.">
        <title>Pangenome and Phylogenomic Analysis of the Pathogenic Actinobacterium Rhodococcus equi.</title>
        <authorList>
            <person name="Anastasi E."/>
            <person name="MacArthur I."/>
            <person name="Scortti M."/>
            <person name="Alvarez S."/>
            <person name="Giguere S."/>
            <person name="Vazquez-Boland J.A."/>
        </authorList>
    </citation>
    <scope>NUCLEOTIDE SEQUENCE [LARGE SCALE GENOMIC DNA]</scope>
    <source>
        <strain evidence="2 3">PAM1271</strain>
    </source>
</reference>
<feature type="region of interest" description="Disordered" evidence="1">
    <location>
        <begin position="109"/>
        <end position="151"/>
    </location>
</feature>
<organism evidence="2 3">
    <name type="scientific">Rhodococcus hoagii</name>
    <name type="common">Corynebacterium equii</name>
    <dbReference type="NCBI Taxonomy" id="43767"/>
    <lineage>
        <taxon>Bacteria</taxon>
        <taxon>Bacillati</taxon>
        <taxon>Actinomycetota</taxon>
        <taxon>Actinomycetes</taxon>
        <taxon>Mycobacteriales</taxon>
        <taxon>Nocardiaceae</taxon>
        <taxon>Prescottella</taxon>
    </lineage>
</organism>
<proteinExistence type="predicted"/>
<dbReference type="EMBL" id="LWIC01000008">
    <property type="protein sequence ID" value="ORM23711.1"/>
    <property type="molecule type" value="Genomic_DNA"/>
</dbReference>
<dbReference type="Proteomes" id="UP000193518">
    <property type="component" value="Unassembled WGS sequence"/>
</dbReference>
<comment type="caution">
    <text evidence="2">The sequence shown here is derived from an EMBL/GenBank/DDBJ whole genome shotgun (WGS) entry which is preliminary data.</text>
</comment>
<evidence type="ECO:0000256" key="1">
    <source>
        <dbReference type="SAM" id="MobiDB-lite"/>
    </source>
</evidence>
<sequence length="151" mass="15179">MAVLGAGALTGCGGAVAADTVAWQPCADLAAYVTDLGVDEGVVDRLQCASVDVPLDYDDPEGRTIELALSRVVGTDPAAPTLFVNPGGPGVEGRSMAAGSICAVSATRRASNALNPTSRTPATTRASPDTPTTSQPPTETASRPTRSSSVH</sequence>